<accession>A0ABP8IAJ5</accession>
<proteinExistence type="predicted"/>
<keyword evidence="4" id="KW-1185">Reference proteome</keyword>
<dbReference type="EMBL" id="BAABGJ010000080">
    <property type="protein sequence ID" value="GAA4354571.1"/>
    <property type="molecule type" value="Genomic_DNA"/>
</dbReference>
<feature type="domain" description="BON" evidence="2">
    <location>
        <begin position="149"/>
        <end position="217"/>
    </location>
</feature>
<dbReference type="Pfam" id="PF04972">
    <property type="entry name" value="BON"/>
    <property type="match status" value="3"/>
</dbReference>
<dbReference type="Proteomes" id="UP001500975">
    <property type="component" value="Unassembled WGS sequence"/>
</dbReference>
<organism evidence="3 4">
    <name type="scientific">Variovorax defluvii</name>
    <dbReference type="NCBI Taxonomy" id="913761"/>
    <lineage>
        <taxon>Bacteria</taxon>
        <taxon>Pseudomonadati</taxon>
        <taxon>Pseudomonadota</taxon>
        <taxon>Betaproteobacteria</taxon>
        <taxon>Burkholderiales</taxon>
        <taxon>Comamonadaceae</taxon>
        <taxon>Variovorax</taxon>
    </lineage>
</organism>
<dbReference type="PANTHER" id="PTHR34606:SF4">
    <property type="entry name" value="OUTER MEMBRANE LIPOPROTEIN DOLP"/>
    <property type="match status" value="1"/>
</dbReference>
<dbReference type="InterPro" id="IPR051686">
    <property type="entry name" value="Lipoprotein_DolP"/>
</dbReference>
<dbReference type="PROSITE" id="PS50914">
    <property type="entry name" value="BON"/>
    <property type="match status" value="3"/>
</dbReference>
<dbReference type="InterPro" id="IPR007055">
    <property type="entry name" value="BON_dom"/>
</dbReference>
<dbReference type="Gene3D" id="3.30.1340.30">
    <property type="match status" value="3"/>
</dbReference>
<dbReference type="SMART" id="SM00749">
    <property type="entry name" value="BON"/>
    <property type="match status" value="3"/>
</dbReference>
<evidence type="ECO:0000256" key="1">
    <source>
        <dbReference type="ARBA" id="ARBA00022729"/>
    </source>
</evidence>
<comment type="caution">
    <text evidence="3">The sequence shown here is derived from an EMBL/GenBank/DDBJ whole genome shotgun (WGS) entry which is preliminary data.</text>
</comment>
<dbReference type="RefSeq" id="WP_345540878.1">
    <property type="nucleotide sequence ID" value="NZ_BAABGJ010000080.1"/>
</dbReference>
<evidence type="ECO:0000313" key="4">
    <source>
        <dbReference type="Proteomes" id="UP001500975"/>
    </source>
</evidence>
<evidence type="ECO:0000259" key="2">
    <source>
        <dbReference type="PROSITE" id="PS50914"/>
    </source>
</evidence>
<sequence length="217" mass="23564">MKTDAQLKQDVEQELAWDPAVNATHVGVAVDKGVVTLSGHLETYGEKYLVERAVQRVEGVRALAVELDVKLAPGHKRNDSEIAQAAETALSWHTLVPNERLTVKVEGGWVTLRGDVDWDYQRDAAAQAIRSLTGVLGFTNEVVIKPRVLSSNVTERIREALERYAAQEADRIEVEVSGSTARLHGTVHSWAERAAAQGAAWSAPGVTGVINELKVGV</sequence>
<keyword evidence="1" id="KW-0732">Signal</keyword>
<reference evidence="4" key="1">
    <citation type="journal article" date="2019" name="Int. J. Syst. Evol. Microbiol.">
        <title>The Global Catalogue of Microorganisms (GCM) 10K type strain sequencing project: providing services to taxonomists for standard genome sequencing and annotation.</title>
        <authorList>
            <consortium name="The Broad Institute Genomics Platform"/>
            <consortium name="The Broad Institute Genome Sequencing Center for Infectious Disease"/>
            <person name="Wu L."/>
            <person name="Ma J."/>
        </authorList>
    </citation>
    <scope>NUCLEOTIDE SEQUENCE [LARGE SCALE GENOMIC DNA]</scope>
    <source>
        <strain evidence="4">JCM 17804</strain>
    </source>
</reference>
<feature type="domain" description="BON" evidence="2">
    <location>
        <begin position="3"/>
        <end position="73"/>
    </location>
</feature>
<evidence type="ECO:0000313" key="3">
    <source>
        <dbReference type="EMBL" id="GAA4354571.1"/>
    </source>
</evidence>
<gene>
    <name evidence="3" type="ORF">GCM10023165_45890</name>
</gene>
<name>A0ABP8IAJ5_9BURK</name>
<dbReference type="PANTHER" id="PTHR34606">
    <property type="entry name" value="BON DOMAIN-CONTAINING PROTEIN"/>
    <property type="match status" value="1"/>
</dbReference>
<dbReference type="InterPro" id="IPR014004">
    <property type="entry name" value="Transpt-assoc_nodulatn_dom_bac"/>
</dbReference>
<feature type="domain" description="BON" evidence="2">
    <location>
        <begin position="78"/>
        <end position="146"/>
    </location>
</feature>
<protein>
    <submittedName>
        <fullName evidence="3">BON domain-containing protein</fullName>
    </submittedName>
</protein>